<organism evidence="6 7">
    <name type="scientific">Tetraodon nigroviridis</name>
    <name type="common">Spotted green pufferfish</name>
    <name type="synonym">Chelonodon nigroviridis</name>
    <dbReference type="NCBI Taxonomy" id="99883"/>
    <lineage>
        <taxon>Eukaryota</taxon>
        <taxon>Metazoa</taxon>
        <taxon>Chordata</taxon>
        <taxon>Craniata</taxon>
        <taxon>Vertebrata</taxon>
        <taxon>Euteleostomi</taxon>
        <taxon>Actinopterygii</taxon>
        <taxon>Neopterygii</taxon>
        <taxon>Teleostei</taxon>
        <taxon>Neoteleostei</taxon>
        <taxon>Acanthomorphata</taxon>
        <taxon>Eupercaria</taxon>
        <taxon>Tetraodontiformes</taxon>
        <taxon>Tetradontoidea</taxon>
        <taxon>Tetraodontidae</taxon>
        <taxon>Tetraodon</taxon>
    </lineage>
</organism>
<dbReference type="GO" id="GO:0004222">
    <property type="term" value="F:metalloendopeptidase activity"/>
    <property type="evidence" value="ECO:0007669"/>
    <property type="project" value="TreeGrafter"/>
</dbReference>
<dbReference type="InParanoid" id="H3C859"/>
<dbReference type="STRING" id="99883.ENSTNIP00000004431"/>
<dbReference type="Pfam" id="PF19030">
    <property type="entry name" value="TSP1_ADAMTS"/>
    <property type="match status" value="2"/>
</dbReference>
<proteinExistence type="predicted"/>
<evidence type="ECO:0000313" key="6">
    <source>
        <dbReference type="Ensembl" id="ENSTNIP00000004431.1"/>
    </source>
</evidence>
<keyword evidence="7" id="KW-1185">Reference proteome</keyword>
<keyword evidence="4" id="KW-0677">Repeat</keyword>
<comment type="subcellular location">
    <subcellularLocation>
        <location evidence="1">Secreted</location>
    </subcellularLocation>
</comment>
<dbReference type="PROSITE" id="PS50092">
    <property type="entry name" value="TSP1"/>
    <property type="match status" value="2"/>
</dbReference>
<sequence>TAARFTYAAFTCCFFQCCRGGGSRPEACAAGRPPWAPAPPCLAAGRKPTASRPCNSPCAGWAASPWGACGGPCVGRGLATQHRHVYCRTPEPKVPEQTCGGLPRPGVQRNCSSRACAPQWRLGPWTPCTATCGGHGFQSRQVTCAHLGSGKAAKEHQCTWRPRPPSWQRCHLQPCAPAGRCQDSSRYCQKVGQLQLCLLPQFRKRCCQSCRNT</sequence>
<dbReference type="InterPro" id="IPR036383">
    <property type="entry name" value="TSP1_rpt_sf"/>
</dbReference>
<keyword evidence="3" id="KW-0732">Signal</keyword>
<reference evidence="7" key="1">
    <citation type="journal article" date="2004" name="Nature">
        <title>Genome duplication in the teleost fish Tetraodon nigroviridis reveals the early vertebrate proto-karyotype.</title>
        <authorList>
            <person name="Jaillon O."/>
            <person name="Aury J.-M."/>
            <person name="Brunet F."/>
            <person name="Petit J.-L."/>
            <person name="Stange-Thomann N."/>
            <person name="Mauceli E."/>
            <person name="Bouneau L."/>
            <person name="Fischer C."/>
            <person name="Ozouf-Costaz C."/>
            <person name="Bernot A."/>
            <person name="Nicaud S."/>
            <person name="Jaffe D."/>
            <person name="Fisher S."/>
            <person name="Lutfalla G."/>
            <person name="Dossat C."/>
            <person name="Segurens B."/>
            <person name="Dasilva C."/>
            <person name="Salanoubat M."/>
            <person name="Levy M."/>
            <person name="Boudet N."/>
            <person name="Castellano S."/>
            <person name="Anthouard V."/>
            <person name="Jubin C."/>
            <person name="Castelli V."/>
            <person name="Katinka M."/>
            <person name="Vacherie B."/>
            <person name="Biemont C."/>
            <person name="Skalli Z."/>
            <person name="Cattolico L."/>
            <person name="Poulain J."/>
            <person name="De Berardinis V."/>
            <person name="Cruaud C."/>
            <person name="Duprat S."/>
            <person name="Brottier P."/>
            <person name="Coutanceau J.-P."/>
            <person name="Gouzy J."/>
            <person name="Parra G."/>
            <person name="Lardier G."/>
            <person name="Chapple C."/>
            <person name="McKernan K.J."/>
            <person name="McEwan P."/>
            <person name="Bosak S."/>
            <person name="Kellis M."/>
            <person name="Volff J.-N."/>
            <person name="Guigo R."/>
            <person name="Zody M.C."/>
            <person name="Mesirov J."/>
            <person name="Lindblad-Toh K."/>
            <person name="Birren B."/>
            <person name="Nusbaum C."/>
            <person name="Kahn D."/>
            <person name="Robinson-Rechavi M."/>
            <person name="Laudet V."/>
            <person name="Schachter V."/>
            <person name="Quetier F."/>
            <person name="Saurin W."/>
            <person name="Scarpelli C."/>
            <person name="Wincker P."/>
            <person name="Lander E.S."/>
            <person name="Weissenbach J."/>
            <person name="Roest Crollius H."/>
        </authorList>
    </citation>
    <scope>NUCLEOTIDE SEQUENCE [LARGE SCALE GENOMIC DNA]</scope>
</reference>
<dbReference type="SUPFAM" id="SSF82895">
    <property type="entry name" value="TSP-1 type 1 repeat"/>
    <property type="match status" value="2"/>
</dbReference>
<reference evidence="6" key="2">
    <citation type="submission" date="2025-08" db="UniProtKB">
        <authorList>
            <consortium name="Ensembl"/>
        </authorList>
    </citation>
    <scope>IDENTIFICATION</scope>
</reference>
<dbReference type="PROSITE" id="PS50900">
    <property type="entry name" value="PLAC"/>
    <property type="match status" value="1"/>
</dbReference>
<evidence type="ECO:0000259" key="5">
    <source>
        <dbReference type="PROSITE" id="PS50900"/>
    </source>
</evidence>
<dbReference type="PANTHER" id="PTHR13723">
    <property type="entry name" value="ADAMTS A DISINTEGRIN AND METALLOPROTEASE WITH THROMBOSPONDIN MOTIFS PROTEASE"/>
    <property type="match status" value="1"/>
</dbReference>
<dbReference type="Pfam" id="PF08686">
    <property type="entry name" value="PLAC"/>
    <property type="match status" value="1"/>
</dbReference>
<dbReference type="Proteomes" id="UP000007303">
    <property type="component" value="Unassembled WGS sequence"/>
</dbReference>
<dbReference type="OMA" id="VICERSH"/>
<dbReference type="GO" id="GO:0030198">
    <property type="term" value="P:extracellular matrix organization"/>
    <property type="evidence" value="ECO:0007669"/>
    <property type="project" value="TreeGrafter"/>
</dbReference>
<evidence type="ECO:0000256" key="3">
    <source>
        <dbReference type="ARBA" id="ARBA00022729"/>
    </source>
</evidence>
<name>H3C859_TETNG</name>
<keyword evidence="2" id="KW-0964">Secreted</keyword>
<dbReference type="GO" id="GO:0006508">
    <property type="term" value="P:proteolysis"/>
    <property type="evidence" value="ECO:0007669"/>
    <property type="project" value="TreeGrafter"/>
</dbReference>
<dbReference type="Gene3D" id="2.20.100.10">
    <property type="entry name" value="Thrombospondin type-1 (TSP1) repeat"/>
    <property type="match status" value="1"/>
</dbReference>
<protein>
    <recommendedName>
        <fullName evidence="5">PLAC domain-containing protein</fullName>
    </recommendedName>
</protein>
<dbReference type="GO" id="GO:0031012">
    <property type="term" value="C:extracellular matrix"/>
    <property type="evidence" value="ECO:0007669"/>
    <property type="project" value="TreeGrafter"/>
</dbReference>
<dbReference type="InterPro" id="IPR050439">
    <property type="entry name" value="ADAMTS_ADAMTS-like"/>
</dbReference>
<dbReference type="PANTHER" id="PTHR13723:SF140">
    <property type="entry name" value="A DISINTEGRIN AND METALLOPROTEINASE WITH THROMBOSPONDIN MOTIFS 16"/>
    <property type="match status" value="1"/>
</dbReference>
<evidence type="ECO:0000256" key="2">
    <source>
        <dbReference type="ARBA" id="ARBA00022525"/>
    </source>
</evidence>
<dbReference type="AlphaFoldDB" id="H3C859"/>
<dbReference type="GeneTree" id="ENSGT00940000159642"/>
<dbReference type="GO" id="GO:0005576">
    <property type="term" value="C:extracellular region"/>
    <property type="evidence" value="ECO:0007669"/>
    <property type="project" value="UniProtKB-SubCell"/>
</dbReference>
<dbReference type="FunFam" id="2.20.100.10:FF:000005">
    <property type="entry name" value="ADAM metallopeptidase with thrombospondin type 1 motif 9"/>
    <property type="match status" value="1"/>
</dbReference>
<dbReference type="InterPro" id="IPR010909">
    <property type="entry name" value="PLAC"/>
</dbReference>
<accession>H3C859</accession>
<reference evidence="6" key="3">
    <citation type="submission" date="2025-09" db="UniProtKB">
        <authorList>
            <consortium name="Ensembl"/>
        </authorList>
    </citation>
    <scope>IDENTIFICATION</scope>
</reference>
<evidence type="ECO:0000256" key="1">
    <source>
        <dbReference type="ARBA" id="ARBA00004613"/>
    </source>
</evidence>
<dbReference type="Ensembl" id="ENSTNIT00000004571.1">
    <property type="protein sequence ID" value="ENSTNIP00000004431.1"/>
    <property type="gene ID" value="ENSTNIG00000002017.1"/>
</dbReference>
<dbReference type="InterPro" id="IPR000884">
    <property type="entry name" value="TSP1_rpt"/>
</dbReference>
<evidence type="ECO:0000256" key="4">
    <source>
        <dbReference type="ARBA" id="ARBA00022737"/>
    </source>
</evidence>
<dbReference type="HOGENOM" id="CLU_1258659_0_0_1"/>
<feature type="domain" description="PLAC" evidence="5">
    <location>
        <begin position="177"/>
        <end position="213"/>
    </location>
</feature>
<evidence type="ECO:0000313" key="7">
    <source>
        <dbReference type="Proteomes" id="UP000007303"/>
    </source>
</evidence>